<protein>
    <submittedName>
        <fullName evidence="1">Uncharacterized protein</fullName>
    </submittedName>
</protein>
<dbReference type="EMBL" id="CM037014">
    <property type="protein sequence ID" value="KAH7686265.1"/>
    <property type="molecule type" value="Genomic_DNA"/>
</dbReference>
<evidence type="ECO:0000313" key="1">
    <source>
        <dbReference type="EMBL" id="KAH7686265.1"/>
    </source>
</evidence>
<name>A0ACB7WEQ5_DIOAL</name>
<sequence>MSSLQVQENTMTETLLQQPLKLVFQFKRVCMKWLETITAPWFSKQYQSHHPPSKLSAFFHLSQHDHIRLYQDSHQPKSSLMITNLLPHKSIESIAVSNCGLLLINTNDGWEFLFNSITGDLFRIPDFPDWAHGVGIIYQEPHVHLVFACNALVKLNGIMFIRDHFCCNKYMRFLTFSSKTNQWTNLDCELPIGVCFYSVETVGVAIRDTLYWMTRTGDVLTYRVIGDGEAETINGPPEREGSLGKVLRSGSNDCLNYCWNNGSEAKIWVLSDVVKKSWRLKYKISLSDIFPEVPLKISYLCEEEEIMFILLSKGMVRFGINDRKMELIYTTESVSTTHDVVLPYLIPSQPPSLVGLEPMSISSL</sequence>
<comment type="caution">
    <text evidence="1">The sequence shown here is derived from an EMBL/GenBank/DDBJ whole genome shotgun (WGS) entry which is preliminary data.</text>
</comment>
<evidence type="ECO:0000313" key="2">
    <source>
        <dbReference type="Proteomes" id="UP000827976"/>
    </source>
</evidence>
<proteinExistence type="predicted"/>
<organism evidence="1 2">
    <name type="scientific">Dioscorea alata</name>
    <name type="common">Purple yam</name>
    <dbReference type="NCBI Taxonomy" id="55571"/>
    <lineage>
        <taxon>Eukaryota</taxon>
        <taxon>Viridiplantae</taxon>
        <taxon>Streptophyta</taxon>
        <taxon>Embryophyta</taxon>
        <taxon>Tracheophyta</taxon>
        <taxon>Spermatophyta</taxon>
        <taxon>Magnoliopsida</taxon>
        <taxon>Liliopsida</taxon>
        <taxon>Dioscoreales</taxon>
        <taxon>Dioscoreaceae</taxon>
        <taxon>Dioscorea</taxon>
    </lineage>
</organism>
<dbReference type="Proteomes" id="UP000827976">
    <property type="component" value="Chromosome 4"/>
</dbReference>
<reference evidence="2" key="1">
    <citation type="journal article" date="2022" name="Nat. Commun.">
        <title>Chromosome evolution and the genetic basis of agronomically important traits in greater yam.</title>
        <authorList>
            <person name="Bredeson J.V."/>
            <person name="Lyons J.B."/>
            <person name="Oniyinde I.O."/>
            <person name="Okereke N.R."/>
            <person name="Kolade O."/>
            <person name="Nnabue I."/>
            <person name="Nwadili C.O."/>
            <person name="Hribova E."/>
            <person name="Parker M."/>
            <person name="Nwogha J."/>
            <person name="Shu S."/>
            <person name="Carlson J."/>
            <person name="Kariba R."/>
            <person name="Muthemba S."/>
            <person name="Knop K."/>
            <person name="Barton G.J."/>
            <person name="Sherwood A.V."/>
            <person name="Lopez-Montes A."/>
            <person name="Asiedu R."/>
            <person name="Jamnadass R."/>
            <person name="Muchugi A."/>
            <person name="Goodstein D."/>
            <person name="Egesi C.N."/>
            <person name="Featherston J."/>
            <person name="Asfaw A."/>
            <person name="Simpson G.G."/>
            <person name="Dolezel J."/>
            <person name="Hendre P.S."/>
            <person name="Van Deynze A."/>
            <person name="Kumar P.L."/>
            <person name="Obidiegwu J.E."/>
            <person name="Bhattacharjee R."/>
            <person name="Rokhsar D.S."/>
        </authorList>
    </citation>
    <scope>NUCLEOTIDE SEQUENCE [LARGE SCALE GENOMIC DNA]</scope>
    <source>
        <strain evidence="2">cv. TDa95/00328</strain>
    </source>
</reference>
<gene>
    <name evidence="1" type="ORF">IHE45_04G093900</name>
</gene>
<accession>A0ACB7WEQ5</accession>
<keyword evidence="2" id="KW-1185">Reference proteome</keyword>